<dbReference type="AlphaFoldDB" id="A0AAV4REI4"/>
<keyword evidence="3" id="KW-1185">Reference proteome</keyword>
<protein>
    <submittedName>
        <fullName evidence="2">Uncharacterized protein</fullName>
    </submittedName>
</protein>
<comment type="caution">
    <text evidence="2">The sequence shown here is derived from an EMBL/GenBank/DDBJ whole genome shotgun (WGS) entry which is preliminary data.</text>
</comment>
<proteinExistence type="predicted"/>
<evidence type="ECO:0000256" key="1">
    <source>
        <dbReference type="SAM" id="MobiDB-lite"/>
    </source>
</evidence>
<dbReference type="EMBL" id="BPLR01007651">
    <property type="protein sequence ID" value="GIY18605.1"/>
    <property type="molecule type" value="Genomic_DNA"/>
</dbReference>
<organism evidence="2 3">
    <name type="scientific">Caerostris extrusa</name>
    <name type="common">Bark spider</name>
    <name type="synonym">Caerostris bankana</name>
    <dbReference type="NCBI Taxonomy" id="172846"/>
    <lineage>
        <taxon>Eukaryota</taxon>
        <taxon>Metazoa</taxon>
        <taxon>Ecdysozoa</taxon>
        <taxon>Arthropoda</taxon>
        <taxon>Chelicerata</taxon>
        <taxon>Arachnida</taxon>
        <taxon>Araneae</taxon>
        <taxon>Araneomorphae</taxon>
        <taxon>Entelegynae</taxon>
        <taxon>Araneoidea</taxon>
        <taxon>Araneidae</taxon>
        <taxon>Caerostris</taxon>
    </lineage>
</organism>
<evidence type="ECO:0000313" key="3">
    <source>
        <dbReference type="Proteomes" id="UP001054945"/>
    </source>
</evidence>
<gene>
    <name evidence="2" type="ORF">CEXT_83691</name>
</gene>
<accession>A0AAV4REI4</accession>
<reference evidence="2 3" key="1">
    <citation type="submission" date="2021-06" db="EMBL/GenBank/DDBJ databases">
        <title>Caerostris extrusa draft genome.</title>
        <authorList>
            <person name="Kono N."/>
            <person name="Arakawa K."/>
        </authorList>
    </citation>
    <scope>NUCLEOTIDE SEQUENCE [LARGE SCALE GENOMIC DNA]</scope>
</reference>
<name>A0AAV4REI4_CAEEX</name>
<sequence>MWRPRNINRTLTSHENNGRVDGGSEDINKSRPNFVVSYFPHGICLTLVSNWIVPWEFTVLYPQEDSNVFSEDFQ</sequence>
<dbReference type="Proteomes" id="UP001054945">
    <property type="component" value="Unassembled WGS sequence"/>
</dbReference>
<evidence type="ECO:0000313" key="2">
    <source>
        <dbReference type="EMBL" id="GIY18605.1"/>
    </source>
</evidence>
<feature type="region of interest" description="Disordered" evidence="1">
    <location>
        <begin position="1"/>
        <end position="27"/>
    </location>
</feature>